<evidence type="ECO:0000256" key="3">
    <source>
        <dbReference type="ARBA" id="ARBA00023006"/>
    </source>
</evidence>
<dbReference type="CDD" id="cd22887">
    <property type="entry name" value="Atg16_CCD"/>
    <property type="match status" value="1"/>
</dbReference>
<dbReference type="Gene3D" id="1.20.5.170">
    <property type="match status" value="1"/>
</dbReference>
<reference evidence="6" key="1">
    <citation type="submission" date="2016-03" db="EMBL/GenBank/DDBJ databases">
        <authorList>
            <person name="Devillers Hugo."/>
        </authorList>
    </citation>
    <scope>NUCLEOTIDE SEQUENCE [LARGE SCALE GENOMIC DNA]</scope>
</reference>
<keyword evidence="6" id="KW-1185">Reference proteome</keyword>
<keyword evidence="3" id="KW-0072">Autophagy</keyword>
<evidence type="ECO:0000313" key="5">
    <source>
        <dbReference type="EMBL" id="SCU89721.1"/>
    </source>
</evidence>
<dbReference type="Pfam" id="PF08614">
    <property type="entry name" value="ATG16"/>
    <property type="match status" value="1"/>
</dbReference>
<gene>
    <name evidence="5" type="ORF">LAME_0E05138G</name>
</gene>
<protein>
    <submittedName>
        <fullName evidence="5">LAME_0E05138g1_1</fullName>
    </submittedName>
</protein>
<comment type="similarity">
    <text evidence="2">Belongs to the ATG16 family.</text>
</comment>
<evidence type="ECO:0000313" key="6">
    <source>
        <dbReference type="Proteomes" id="UP000191144"/>
    </source>
</evidence>
<sequence length="121" mass="14015">MEDILSSRLQERDVIEKNFAELFETASALPAAHGPEESADPLTVLRKELAHRERQIEELLGTLKLKNKDTERLNDEIITLNIENNLLHDRYDKIKVEHDEIVARWLKKAQLEADTMNESLV</sequence>
<evidence type="ECO:0000259" key="4">
    <source>
        <dbReference type="Pfam" id="PF08614"/>
    </source>
</evidence>
<feature type="domain" description="Autophagy-related protein 16" evidence="4">
    <location>
        <begin position="40"/>
        <end position="117"/>
    </location>
</feature>
<proteinExistence type="inferred from homology"/>
<accession>A0A1G4JH82</accession>
<dbReference type="GO" id="GO:0034045">
    <property type="term" value="C:phagophore assembly site membrane"/>
    <property type="evidence" value="ECO:0007669"/>
    <property type="project" value="UniProtKB-SubCell"/>
</dbReference>
<dbReference type="InterPro" id="IPR013923">
    <property type="entry name" value="Autophagy-rel_prot_16_dom"/>
</dbReference>
<name>A0A1G4JH82_9SACH</name>
<dbReference type="GO" id="GO:0006914">
    <property type="term" value="P:autophagy"/>
    <property type="evidence" value="ECO:0007669"/>
    <property type="project" value="UniProtKB-KW"/>
</dbReference>
<organism evidence="5 6">
    <name type="scientific">Lachancea meyersii CBS 8951</name>
    <dbReference type="NCBI Taxonomy" id="1266667"/>
    <lineage>
        <taxon>Eukaryota</taxon>
        <taxon>Fungi</taxon>
        <taxon>Dikarya</taxon>
        <taxon>Ascomycota</taxon>
        <taxon>Saccharomycotina</taxon>
        <taxon>Saccharomycetes</taxon>
        <taxon>Saccharomycetales</taxon>
        <taxon>Saccharomycetaceae</taxon>
        <taxon>Lachancea</taxon>
    </lineage>
</organism>
<dbReference type="OrthoDB" id="8949486at2759"/>
<evidence type="ECO:0000256" key="2">
    <source>
        <dbReference type="ARBA" id="ARBA00005331"/>
    </source>
</evidence>
<comment type="subcellular location">
    <subcellularLocation>
        <location evidence="1">Preautophagosomal structure membrane</location>
        <topology evidence="1">Peripheral membrane protein</topology>
    </subcellularLocation>
</comment>
<dbReference type="AlphaFoldDB" id="A0A1G4JH82"/>
<dbReference type="EMBL" id="LT598481">
    <property type="protein sequence ID" value="SCU89721.1"/>
    <property type="molecule type" value="Genomic_DNA"/>
</dbReference>
<evidence type="ECO:0000256" key="1">
    <source>
        <dbReference type="ARBA" id="ARBA00004623"/>
    </source>
</evidence>
<dbReference type="Proteomes" id="UP000191144">
    <property type="component" value="Chromosome E"/>
</dbReference>